<keyword evidence="3" id="KW-1185">Reference proteome</keyword>
<protein>
    <submittedName>
        <fullName evidence="2">Uncharacterized protein</fullName>
    </submittedName>
</protein>
<gene>
    <name evidence="2" type="ORF">SAMN05421546_0408</name>
</gene>
<dbReference type="OrthoDB" id="6022222at2"/>
<accession>A0A1N6NWY3</accession>
<evidence type="ECO:0000313" key="2">
    <source>
        <dbReference type="EMBL" id="SIP96609.1"/>
    </source>
</evidence>
<sequence length="166" mass="17875">MKNTYRLLLAASLATLALTACNKKEEAKPEEAAVAAAVAVPTSEDKAAWQPYLASVAKANMDGVVNAPYAYFLPGESSEDFQGEYDRLLERVQLDLSRGIIEGNMLLFGSPARTRLADLVEASFKDAKPNTMKNVKVIFVGDAADKDRVQAAVAPSGVTYVFVESK</sequence>
<proteinExistence type="predicted"/>
<evidence type="ECO:0000256" key="1">
    <source>
        <dbReference type="SAM" id="SignalP"/>
    </source>
</evidence>
<dbReference type="EMBL" id="FTLW01000001">
    <property type="protein sequence ID" value="SIP96609.1"/>
    <property type="molecule type" value="Genomic_DNA"/>
</dbReference>
<feature type="chain" id="PRO_5012523372" evidence="1">
    <location>
        <begin position="21"/>
        <end position="166"/>
    </location>
</feature>
<keyword evidence="1" id="KW-0732">Signal</keyword>
<dbReference type="AlphaFoldDB" id="A0A1N6NWY3"/>
<reference evidence="3" key="1">
    <citation type="submission" date="2017-01" db="EMBL/GenBank/DDBJ databases">
        <authorList>
            <person name="Varghese N."/>
            <person name="Submissions S."/>
        </authorList>
    </citation>
    <scope>NUCLEOTIDE SEQUENCE [LARGE SCALE GENOMIC DNA]</scope>
    <source>
        <strain evidence="3">UM1</strain>
    </source>
</reference>
<name>A0A1N6NWY3_9GAMM</name>
<organism evidence="2 3">
    <name type="scientific">Solilutibacter tolerans</name>
    <dbReference type="NCBI Taxonomy" id="1604334"/>
    <lineage>
        <taxon>Bacteria</taxon>
        <taxon>Pseudomonadati</taxon>
        <taxon>Pseudomonadota</taxon>
        <taxon>Gammaproteobacteria</taxon>
        <taxon>Lysobacterales</taxon>
        <taxon>Lysobacteraceae</taxon>
        <taxon>Solilutibacter</taxon>
    </lineage>
</organism>
<dbReference type="Proteomes" id="UP000241788">
    <property type="component" value="Unassembled WGS sequence"/>
</dbReference>
<dbReference type="RefSeq" id="WP_076584787.1">
    <property type="nucleotide sequence ID" value="NZ_FTLW01000001.1"/>
</dbReference>
<dbReference type="STRING" id="1604334.SAMN05421546_0408"/>
<dbReference type="PROSITE" id="PS51257">
    <property type="entry name" value="PROKAR_LIPOPROTEIN"/>
    <property type="match status" value="1"/>
</dbReference>
<feature type="signal peptide" evidence="1">
    <location>
        <begin position="1"/>
        <end position="20"/>
    </location>
</feature>
<evidence type="ECO:0000313" key="3">
    <source>
        <dbReference type="Proteomes" id="UP000241788"/>
    </source>
</evidence>